<dbReference type="SUPFAM" id="SSF56796">
    <property type="entry name" value="Dehydroquinate synthase-like"/>
    <property type="match status" value="1"/>
</dbReference>
<comment type="catalytic activity">
    <reaction evidence="1">
        <text>(S)-3-hydroxybutanoate + 2-oxoglutarate = (R)-2-hydroxyglutarate + acetoacetate</text>
        <dbReference type="Rhea" id="RHEA:23048"/>
        <dbReference type="ChEBI" id="CHEBI:11047"/>
        <dbReference type="ChEBI" id="CHEBI:13705"/>
        <dbReference type="ChEBI" id="CHEBI:15801"/>
        <dbReference type="ChEBI" id="CHEBI:16810"/>
        <dbReference type="EC" id="1.1.99.24"/>
    </reaction>
</comment>
<comment type="caution">
    <text evidence="10">The sequence shown here is derived from an EMBL/GenBank/DDBJ whole genome shotgun (WGS) entry which is preliminary data.</text>
</comment>
<keyword evidence="11" id="KW-1185">Reference proteome</keyword>
<dbReference type="InterPro" id="IPR001670">
    <property type="entry name" value="ADH_Fe/GldA"/>
</dbReference>
<organism evidence="10 11">
    <name type="scientific">Clydaea vesicula</name>
    <dbReference type="NCBI Taxonomy" id="447962"/>
    <lineage>
        <taxon>Eukaryota</taxon>
        <taxon>Fungi</taxon>
        <taxon>Fungi incertae sedis</taxon>
        <taxon>Chytridiomycota</taxon>
        <taxon>Chytridiomycota incertae sedis</taxon>
        <taxon>Chytridiomycetes</taxon>
        <taxon>Lobulomycetales</taxon>
        <taxon>Lobulomycetaceae</taxon>
        <taxon>Clydaea</taxon>
    </lineage>
</organism>
<dbReference type="Gene3D" id="3.40.50.1970">
    <property type="match status" value="1"/>
</dbReference>
<evidence type="ECO:0000259" key="8">
    <source>
        <dbReference type="Pfam" id="PF00465"/>
    </source>
</evidence>
<dbReference type="GO" id="GO:0047988">
    <property type="term" value="F:hydroxyacid-oxoacid transhydrogenase activity"/>
    <property type="evidence" value="ECO:0007669"/>
    <property type="project" value="UniProtKB-EC"/>
</dbReference>
<evidence type="ECO:0000313" key="10">
    <source>
        <dbReference type="EMBL" id="KAJ3209689.1"/>
    </source>
</evidence>
<reference evidence="10" key="1">
    <citation type="submission" date="2020-05" db="EMBL/GenBank/DDBJ databases">
        <title>Phylogenomic resolution of chytrid fungi.</title>
        <authorList>
            <person name="Stajich J.E."/>
            <person name="Amses K."/>
            <person name="Simmons R."/>
            <person name="Seto K."/>
            <person name="Myers J."/>
            <person name="Bonds A."/>
            <person name="Quandt C.A."/>
            <person name="Barry K."/>
            <person name="Liu P."/>
            <person name="Grigoriev I."/>
            <person name="Longcore J.E."/>
            <person name="James T.Y."/>
        </authorList>
    </citation>
    <scope>NUCLEOTIDE SEQUENCE</scope>
    <source>
        <strain evidence="10">JEL0476</strain>
    </source>
</reference>
<keyword evidence="4" id="KW-0809">Transit peptide</keyword>
<sequence length="470" mass="51286">MVNQLQSVLHLMKNIGSHCPCHSPALPTHSLKDLHRRSSQSTKTYEYAFEMATSSIRYGSGVTKEVGMDLQNMKAKKVAVFTDKNISKLLPFTTVIDSLSKANVNFVVFDQVRVEPTDSSLLDAIAFARFEQVDTFVAVGGGSVIDTAKAANLYLCHPENQFLDFVNSPIGKGLPINKKLKPLIAIPTTAGTGSETTGVSIFDYEARNYKTGIANRALKPTLGLIDPLNTKSMPPTVHVSSGLDVLCHSLESYTAIPYNLRSPRPTNPLDRPAYQGSNPISDVWSLKALEMCVKNLESAYKNPENPYPQEQMILAATFAGVGFGNAGVHLCHGMSYPISGLNKSYLHKGYEGVAKKLVPHGISVAVTAPAVFKFTAQACPERHLQCAKIFGVDISQKKKEDAGIILSDAIKNFLYKLDVPNGIKAFGFGAQDVEKLVEGTLPQHRVTKLSPEVIDKEKLARLFEDSITIY</sequence>
<comment type="similarity">
    <text evidence="3">Belongs to the iron-containing alcohol dehydrogenase family. Hydroxyacid-oxoacid transhydrogenase subfamily.</text>
</comment>
<evidence type="ECO:0000256" key="6">
    <source>
        <dbReference type="ARBA" id="ARBA00023128"/>
    </source>
</evidence>
<comment type="catalytic activity">
    <reaction evidence="7">
        <text>4-hydroxybutanoate + 2-oxoglutarate = (R)-2-hydroxyglutarate + succinate semialdehyde</text>
        <dbReference type="Rhea" id="RHEA:24734"/>
        <dbReference type="ChEBI" id="CHEBI:15801"/>
        <dbReference type="ChEBI" id="CHEBI:16724"/>
        <dbReference type="ChEBI" id="CHEBI:16810"/>
        <dbReference type="ChEBI" id="CHEBI:57706"/>
        <dbReference type="EC" id="1.1.99.24"/>
    </reaction>
</comment>
<dbReference type="InterPro" id="IPR039697">
    <property type="entry name" value="Alcohol_dehydrogenase_Fe"/>
</dbReference>
<dbReference type="GO" id="GO:0004022">
    <property type="term" value="F:alcohol dehydrogenase (NAD+) activity"/>
    <property type="evidence" value="ECO:0007669"/>
    <property type="project" value="InterPro"/>
</dbReference>
<dbReference type="CDD" id="cd08190">
    <property type="entry name" value="HOT"/>
    <property type="match status" value="1"/>
</dbReference>
<dbReference type="InterPro" id="IPR042157">
    <property type="entry name" value="HOT"/>
</dbReference>
<evidence type="ECO:0000256" key="5">
    <source>
        <dbReference type="ARBA" id="ARBA00023002"/>
    </source>
</evidence>
<evidence type="ECO:0000256" key="1">
    <source>
        <dbReference type="ARBA" id="ARBA00000813"/>
    </source>
</evidence>
<evidence type="ECO:0000259" key="9">
    <source>
        <dbReference type="Pfam" id="PF25137"/>
    </source>
</evidence>
<dbReference type="GO" id="GO:0046872">
    <property type="term" value="F:metal ion binding"/>
    <property type="evidence" value="ECO:0007669"/>
    <property type="project" value="InterPro"/>
</dbReference>
<evidence type="ECO:0000313" key="11">
    <source>
        <dbReference type="Proteomes" id="UP001211065"/>
    </source>
</evidence>
<proteinExistence type="inferred from homology"/>
<dbReference type="Pfam" id="PF00465">
    <property type="entry name" value="Fe-ADH"/>
    <property type="match status" value="1"/>
</dbReference>
<gene>
    <name evidence="10" type="primary">ADHFE1</name>
    <name evidence="10" type="ORF">HK099_008442</name>
</gene>
<name>A0AAD5TVT5_9FUNG</name>
<keyword evidence="5" id="KW-0560">Oxidoreductase</keyword>
<dbReference type="Gene3D" id="1.20.1090.10">
    <property type="entry name" value="Dehydroquinate synthase-like - alpha domain"/>
    <property type="match status" value="1"/>
</dbReference>
<keyword evidence="6" id="KW-0496">Mitochondrion</keyword>
<dbReference type="PANTHER" id="PTHR11496">
    <property type="entry name" value="ALCOHOL DEHYDROGENASE"/>
    <property type="match status" value="1"/>
</dbReference>
<evidence type="ECO:0000256" key="2">
    <source>
        <dbReference type="ARBA" id="ARBA00004173"/>
    </source>
</evidence>
<dbReference type="PANTHER" id="PTHR11496:SF83">
    <property type="entry name" value="HYDROXYACID-OXOACID TRANSHYDROGENASE, MITOCHONDRIAL"/>
    <property type="match status" value="1"/>
</dbReference>
<dbReference type="GO" id="GO:0005739">
    <property type="term" value="C:mitochondrion"/>
    <property type="evidence" value="ECO:0007669"/>
    <property type="project" value="UniProtKB-SubCell"/>
</dbReference>
<protein>
    <submittedName>
        <fullName evidence="10">Hydroxyacid-oxoacid transhydrogenase, mitochondrial</fullName>
    </submittedName>
</protein>
<evidence type="ECO:0000256" key="7">
    <source>
        <dbReference type="ARBA" id="ARBA00049496"/>
    </source>
</evidence>
<comment type="subcellular location">
    <subcellularLocation>
        <location evidence="2">Mitochondrion</location>
    </subcellularLocation>
</comment>
<evidence type="ECO:0000256" key="3">
    <source>
        <dbReference type="ARBA" id="ARBA00010005"/>
    </source>
</evidence>
<dbReference type="FunFam" id="3.40.50.1970:FF:000003">
    <property type="entry name" value="Alcohol dehydrogenase, iron-containing"/>
    <property type="match status" value="1"/>
</dbReference>
<dbReference type="EMBL" id="JADGJW010000927">
    <property type="protein sequence ID" value="KAJ3209689.1"/>
    <property type="molecule type" value="Genomic_DNA"/>
</dbReference>
<accession>A0AAD5TVT5</accession>
<feature type="domain" description="Fe-containing alcohol dehydrogenase-like C-terminal" evidence="9">
    <location>
        <begin position="276"/>
        <end position="466"/>
    </location>
</feature>
<dbReference type="AlphaFoldDB" id="A0AAD5TVT5"/>
<dbReference type="Pfam" id="PF25137">
    <property type="entry name" value="ADH_Fe_C"/>
    <property type="match status" value="1"/>
</dbReference>
<dbReference type="Proteomes" id="UP001211065">
    <property type="component" value="Unassembled WGS sequence"/>
</dbReference>
<evidence type="ECO:0000256" key="4">
    <source>
        <dbReference type="ARBA" id="ARBA00022946"/>
    </source>
</evidence>
<dbReference type="FunFam" id="1.20.1090.10:FF:000003">
    <property type="entry name" value="Probable hydroxyacid-oxoacid transhydrogenase, mitochondrial"/>
    <property type="match status" value="1"/>
</dbReference>
<dbReference type="InterPro" id="IPR056798">
    <property type="entry name" value="ADH_Fe_C"/>
</dbReference>
<feature type="domain" description="Alcohol dehydrogenase iron-type/glycerol dehydrogenase GldA" evidence="8">
    <location>
        <begin position="55"/>
        <end position="227"/>
    </location>
</feature>